<evidence type="ECO:0008006" key="3">
    <source>
        <dbReference type="Google" id="ProtNLM"/>
    </source>
</evidence>
<accession>A0ABV4UT33</accession>
<dbReference type="Gene3D" id="1.10.10.1830">
    <property type="entry name" value="Non-ribosomal peptide synthase, adenylation domain"/>
    <property type="match status" value="1"/>
</dbReference>
<comment type="caution">
    <text evidence="1">The sequence shown here is derived from an EMBL/GenBank/DDBJ whole genome shotgun (WGS) entry which is preliminary data.</text>
</comment>
<organism evidence="1 2">
    <name type="scientific">Paenibacillus oleatilyticus</name>
    <dbReference type="NCBI Taxonomy" id="2594886"/>
    <lineage>
        <taxon>Bacteria</taxon>
        <taxon>Bacillati</taxon>
        <taxon>Bacillota</taxon>
        <taxon>Bacilli</taxon>
        <taxon>Bacillales</taxon>
        <taxon>Paenibacillaceae</taxon>
        <taxon>Paenibacillus</taxon>
    </lineage>
</organism>
<keyword evidence="2" id="KW-1185">Reference proteome</keyword>
<reference evidence="1 2" key="1">
    <citation type="submission" date="2024-09" db="EMBL/GenBank/DDBJ databases">
        <authorList>
            <person name="Makale K.P.P."/>
            <person name="Makhzoum A."/>
            <person name="Rantong G."/>
            <person name="Rahube T.O."/>
        </authorList>
    </citation>
    <scope>NUCLEOTIDE SEQUENCE [LARGE SCALE GENOMIC DNA]</scope>
    <source>
        <strain evidence="1 2">KM_D13</strain>
    </source>
</reference>
<sequence length="142" mass="16730">MSATECLARAYREDVELWIEPTAAGPRLLFRAKYTLQDGLREELREHKPAVIALLQQNQRMKELGWQVLNFGELYLWSIHTKSDLMALREDNDRFDLTRYGWSPGKPKPAYKKVVASRVEFPEMLERAQSYLQYIEKRCNHA</sequence>
<evidence type="ECO:0000313" key="2">
    <source>
        <dbReference type="Proteomes" id="UP001575622"/>
    </source>
</evidence>
<evidence type="ECO:0000313" key="1">
    <source>
        <dbReference type="EMBL" id="MFB0840977.1"/>
    </source>
</evidence>
<dbReference type="EMBL" id="JBHDLN010000001">
    <property type="protein sequence ID" value="MFB0840977.1"/>
    <property type="molecule type" value="Genomic_DNA"/>
</dbReference>
<proteinExistence type="predicted"/>
<gene>
    <name evidence="1" type="ORF">ACEU3E_02230</name>
</gene>
<dbReference type="Proteomes" id="UP001575622">
    <property type="component" value="Unassembled WGS sequence"/>
</dbReference>
<dbReference type="InterPro" id="IPR044894">
    <property type="entry name" value="TubC_N_sf"/>
</dbReference>
<protein>
    <recommendedName>
        <fullName evidence="3">DUF5655 domain-containing protein</fullName>
    </recommendedName>
</protein>
<dbReference type="RefSeq" id="WP_373948315.1">
    <property type="nucleotide sequence ID" value="NZ_JBHDLN010000001.1"/>
</dbReference>
<name>A0ABV4UT33_9BACL</name>